<accession>A0A5M3XHR0</accession>
<dbReference type="PANTHER" id="PTHR42978">
    <property type="entry name" value="QUORUM-QUENCHING LACTONASE YTNP-RELATED-RELATED"/>
    <property type="match status" value="1"/>
</dbReference>
<dbReference type="EMBL" id="BLAF01000020">
    <property type="protein sequence ID" value="GES21055.1"/>
    <property type="molecule type" value="Genomic_DNA"/>
</dbReference>
<evidence type="ECO:0000256" key="3">
    <source>
        <dbReference type="ARBA" id="ARBA00022723"/>
    </source>
</evidence>
<evidence type="ECO:0000259" key="6">
    <source>
        <dbReference type="SMART" id="SM00849"/>
    </source>
</evidence>
<comment type="cofactor">
    <cofactor evidence="1">
        <name>Zn(2+)</name>
        <dbReference type="ChEBI" id="CHEBI:29105"/>
    </cofactor>
</comment>
<evidence type="ECO:0000256" key="5">
    <source>
        <dbReference type="ARBA" id="ARBA00022833"/>
    </source>
</evidence>
<dbReference type="AlphaFoldDB" id="A0A5M3XHR0"/>
<dbReference type="Pfam" id="PF00753">
    <property type="entry name" value="Lactamase_B"/>
    <property type="match status" value="1"/>
</dbReference>
<name>A0A5M3XHR0_9ACTN</name>
<evidence type="ECO:0000256" key="2">
    <source>
        <dbReference type="ARBA" id="ARBA00007749"/>
    </source>
</evidence>
<dbReference type="GO" id="GO:0046872">
    <property type="term" value="F:metal ion binding"/>
    <property type="evidence" value="ECO:0007669"/>
    <property type="project" value="UniProtKB-KW"/>
</dbReference>
<keyword evidence="5" id="KW-0862">Zinc</keyword>
<proteinExistence type="inferred from homology"/>
<feature type="domain" description="Metallo-beta-lactamase" evidence="6">
    <location>
        <begin position="33"/>
        <end position="230"/>
    </location>
</feature>
<evidence type="ECO:0000256" key="1">
    <source>
        <dbReference type="ARBA" id="ARBA00001947"/>
    </source>
</evidence>
<evidence type="ECO:0000256" key="4">
    <source>
        <dbReference type="ARBA" id="ARBA00022801"/>
    </source>
</evidence>
<dbReference type="GO" id="GO:0016787">
    <property type="term" value="F:hydrolase activity"/>
    <property type="evidence" value="ECO:0007669"/>
    <property type="project" value="UniProtKB-KW"/>
</dbReference>
<keyword evidence="8" id="KW-1185">Reference proteome</keyword>
<evidence type="ECO:0000313" key="8">
    <source>
        <dbReference type="Proteomes" id="UP000377595"/>
    </source>
</evidence>
<gene>
    <name evidence="7" type="ORF">Aple_039510</name>
</gene>
<protein>
    <submittedName>
        <fullName evidence="7">MBL fold metallo-hydrolase</fullName>
    </submittedName>
</protein>
<dbReference type="SUPFAM" id="SSF56281">
    <property type="entry name" value="Metallo-hydrolase/oxidoreductase"/>
    <property type="match status" value="1"/>
</dbReference>
<dbReference type="PANTHER" id="PTHR42978:SF7">
    <property type="entry name" value="METALLO-HYDROLASE RV2300C-RELATED"/>
    <property type="match status" value="1"/>
</dbReference>
<dbReference type="CDD" id="cd07729">
    <property type="entry name" value="AHL_lactonase_MBL-fold"/>
    <property type="match status" value="1"/>
</dbReference>
<dbReference type="Gene3D" id="3.60.15.10">
    <property type="entry name" value="Ribonuclease Z/Hydroxyacylglutathione hydrolase-like"/>
    <property type="match status" value="1"/>
</dbReference>
<keyword evidence="4 7" id="KW-0378">Hydrolase</keyword>
<comment type="caution">
    <text evidence="7">The sequence shown here is derived from an EMBL/GenBank/DDBJ whole genome shotgun (WGS) entry which is preliminary data.</text>
</comment>
<dbReference type="InterPro" id="IPR051013">
    <property type="entry name" value="MBL_superfamily_lactonases"/>
</dbReference>
<dbReference type="InterPro" id="IPR036866">
    <property type="entry name" value="RibonucZ/Hydroxyglut_hydro"/>
</dbReference>
<organism evidence="7 8">
    <name type="scientific">Acrocarpospora pleiomorpha</name>
    <dbReference type="NCBI Taxonomy" id="90975"/>
    <lineage>
        <taxon>Bacteria</taxon>
        <taxon>Bacillati</taxon>
        <taxon>Actinomycetota</taxon>
        <taxon>Actinomycetes</taxon>
        <taxon>Streptosporangiales</taxon>
        <taxon>Streptosporangiaceae</taxon>
        <taxon>Acrocarpospora</taxon>
    </lineage>
</organism>
<reference evidence="7 8" key="1">
    <citation type="submission" date="2019-10" db="EMBL/GenBank/DDBJ databases">
        <title>Whole genome shotgun sequence of Acrocarpospora pleiomorpha NBRC 16267.</title>
        <authorList>
            <person name="Ichikawa N."/>
            <person name="Kimura A."/>
            <person name="Kitahashi Y."/>
            <person name="Komaki H."/>
            <person name="Oguchi A."/>
        </authorList>
    </citation>
    <scope>NUCLEOTIDE SEQUENCE [LARGE SCALE GENOMIC DNA]</scope>
    <source>
        <strain evidence="7 8">NBRC 16267</strain>
    </source>
</reference>
<dbReference type="InterPro" id="IPR001279">
    <property type="entry name" value="Metallo-B-lactamas"/>
</dbReference>
<evidence type="ECO:0000313" key="7">
    <source>
        <dbReference type="EMBL" id="GES21055.1"/>
    </source>
</evidence>
<dbReference type="Proteomes" id="UP000377595">
    <property type="component" value="Unassembled WGS sequence"/>
</dbReference>
<comment type="similarity">
    <text evidence="2">Belongs to the metallo-beta-lactamase superfamily.</text>
</comment>
<sequence length="253" mass="27831">MLAIRYATRETRASDLYANHTTYGEPDRDVRMDYYFWLLRGNGRTILVDTGFTPEVGDARGRTTLCALPEALARLSVEPADVGTVIVTHGHYDHTGHVGLFPRAEIVISDRELAFWTGPYARRTQFAHAVEAADIDTLTRLDAAGRVTRIRDRHQAAPGVDLIEVGGHTPGQLIALVDGEDGQVLLASDAVHYYEELDLDRPFAVFANLTGMYRGFDTVRELGGAVVAGHDPAVLTRFTPWDRADPGFAVRVG</sequence>
<keyword evidence="3" id="KW-0479">Metal-binding</keyword>
<dbReference type="SMART" id="SM00849">
    <property type="entry name" value="Lactamase_B"/>
    <property type="match status" value="1"/>
</dbReference>